<dbReference type="InterPro" id="IPR047629">
    <property type="entry name" value="IS1182_transpos"/>
</dbReference>
<evidence type="ECO:0000259" key="2">
    <source>
        <dbReference type="Pfam" id="PF05598"/>
    </source>
</evidence>
<evidence type="ECO:0000259" key="3">
    <source>
        <dbReference type="Pfam" id="PF13751"/>
    </source>
</evidence>
<dbReference type="EMBL" id="CADCWM010000794">
    <property type="protein sequence ID" value="CAA9580819.1"/>
    <property type="molecule type" value="Genomic_DNA"/>
</dbReference>
<feature type="domain" description="Transposase InsH N-terminal" evidence="2">
    <location>
        <begin position="19"/>
        <end position="109"/>
    </location>
</feature>
<reference evidence="4" key="1">
    <citation type="submission" date="2020-02" db="EMBL/GenBank/DDBJ databases">
        <authorList>
            <person name="Meier V. D."/>
        </authorList>
    </citation>
    <scope>NUCLEOTIDE SEQUENCE</scope>
    <source>
        <strain evidence="4">AVDCRST_MAG88</strain>
    </source>
</reference>
<dbReference type="PANTHER" id="PTHR33408:SF4">
    <property type="entry name" value="TRANSPOSASE DDE DOMAIN-CONTAINING PROTEIN"/>
    <property type="match status" value="1"/>
</dbReference>
<dbReference type="NCBIfam" id="NF033551">
    <property type="entry name" value="transpos_IS1182"/>
    <property type="match status" value="1"/>
</dbReference>
<evidence type="ECO:0000313" key="4">
    <source>
        <dbReference type="EMBL" id="CAA9580819.1"/>
    </source>
</evidence>
<name>A0A6J4VLM6_9BACT</name>
<organism evidence="4">
    <name type="scientific">uncultured Thermomicrobiales bacterium</name>
    <dbReference type="NCBI Taxonomy" id="1645740"/>
    <lineage>
        <taxon>Bacteria</taxon>
        <taxon>Pseudomonadati</taxon>
        <taxon>Thermomicrobiota</taxon>
        <taxon>Thermomicrobia</taxon>
        <taxon>Thermomicrobiales</taxon>
        <taxon>environmental samples</taxon>
    </lineage>
</organism>
<sequence length="509" mass="55276">MASADRFKPYAPDVQAVVRLEEALPPDHPVHPFVDLVRSVDLAHFATPPGPKGEKPYHPHALFGILAWGYLHGVRSSRKLARLARQEATFAYLAGGGRPDYRTLARFRRDNAAAFTAVFQETVVLALRLGLARLGHVALDGTKLKANASKHKAMSYGRMQQREAQLKEEIARLVEQAEARDATEDEEYGADSDGYAVAEELARREARLAKIRALRERLEAEQRAEQGLPDGAAPAIADKEQRSFADGDARIMLMKRGAYDYAYNAQAAVDREHGVIVAADLTNVAPDVGHLPGLVARVRALRAVAEIPEAAPTTASADAGYFSADNAAEDGDGLDLLIAAGRDDPAAARSTAGVYPADCFGYDAGRDVWVCPADRPLVRQVTAPGTRGRPSKHRYLADPAECAACPLRARCLKPGEHRRVLVAQRSRPTGAMRFKLRQPDARRRYARRKAIVEPVFGQLKHARGFDTLSLRGLALATGEYLLACLAHNLGKLLRVCPLPAARPAPLAAA</sequence>
<accession>A0A6J4VLM6</accession>
<dbReference type="InterPro" id="IPR025668">
    <property type="entry name" value="Tnp_DDE_dom"/>
</dbReference>
<protein>
    <submittedName>
        <fullName evidence="4">Mobile element protein</fullName>
    </submittedName>
</protein>
<gene>
    <name evidence="4" type="ORF">AVDCRST_MAG88-3291</name>
</gene>
<proteinExistence type="predicted"/>
<feature type="coiled-coil region" evidence="1">
    <location>
        <begin position="156"/>
        <end position="221"/>
    </location>
</feature>
<dbReference type="AlphaFoldDB" id="A0A6J4VLM6"/>
<keyword evidence="1" id="KW-0175">Coiled coil</keyword>
<dbReference type="InterPro" id="IPR008490">
    <property type="entry name" value="Transposase_InsH_N"/>
</dbReference>
<dbReference type="PANTHER" id="PTHR33408">
    <property type="entry name" value="TRANSPOSASE"/>
    <property type="match status" value="1"/>
</dbReference>
<dbReference type="Pfam" id="PF05598">
    <property type="entry name" value="DUF772"/>
    <property type="match status" value="1"/>
</dbReference>
<evidence type="ECO:0000256" key="1">
    <source>
        <dbReference type="SAM" id="Coils"/>
    </source>
</evidence>
<feature type="domain" description="Transposase DDE" evidence="3">
    <location>
        <begin position="370"/>
        <end position="493"/>
    </location>
</feature>
<dbReference type="Pfam" id="PF13751">
    <property type="entry name" value="DDE_Tnp_1_6"/>
    <property type="match status" value="1"/>
</dbReference>